<evidence type="ECO:0000313" key="8">
    <source>
        <dbReference type="Proteomes" id="UP000002630"/>
    </source>
</evidence>
<dbReference type="Gene3D" id="3.30.470.10">
    <property type="match status" value="1"/>
</dbReference>
<dbReference type="PIRSF" id="PIRSF006468">
    <property type="entry name" value="BCAT1"/>
    <property type="match status" value="1"/>
</dbReference>
<organism evidence="7 8">
    <name type="scientific">Ectocarpus siliculosus</name>
    <name type="common">Brown alga</name>
    <name type="synonym">Conferva siliculosa</name>
    <dbReference type="NCBI Taxonomy" id="2880"/>
    <lineage>
        <taxon>Eukaryota</taxon>
        <taxon>Sar</taxon>
        <taxon>Stramenopiles</taxon>
        <taxon>Ochrophyta</taxon>
        <taxon>PX clade</taxon>
        <taxon>Phaeophyceae</taxon>
        <taxon>Ectocarpales</taxon>
        <taxon>Ectocarpaceae</taxon>
        <taxon>Ectocarpus</taxon>
    </lineage>
</organism>
<dbReference type="InterPro" id="IPR043131">
    <property type="entry name" value="BCAT-like_N"/>
</dbReference>
<dbReference type="NCBIfam" id="TIGR01123">
    <property type="entry name" value="ilvE_II"/>
    <property type="match status" value="1"/>
</dbReference>
<evidence type="ECO:0000256" key="6">
    <source>
        <dbReference type="PIRSR" id="PIRSR006468-1"/>
    </source>
</evidence>
<dbReference type="OMA" id="VGMNAAY"/>
<dbReference type="InterPro" id="IPR043132">
    <property type="entry name" value="BCAT-like_C"/>
</dbReference>
<dbReference type="SUPFAM" id="SSF56752">
    <property type="entry name" value="D-aminoacid aminotransferase-like PLP-dependent enzymes"/>
    <property type="match status" value="1"/>
</dbReference>
<dbReference type="Proteomes" id="UP000002630">
    <property type="component" value="Linkage Group LG26"/>
</dbReference>
<dbReference type="OrthoDB" id="409992at2759"/>
<dbReference type="Gene3D" id="3.20.10.10">
    <property type="entry name" value="D-amino Acid Aminotransferase, subunit A, domain 2"/>
    <property type="match status" value="1"/>
</dbReference>
<reference evidence="7 8" key="1">
    <citation type="journal article" date="2010" name="Nature">
        <title>The Ectocarpus genome and the independent evolution of multicellularity in brown algae.</title>
        <authorList>
            <person name="Cock J.M."/>
            <person name="Sterck L."/>
            <person name="Rouze P."/>
            <person name="Scornet D."/>
            <person name="Allen A.E."/>
            <person name="Amoutzias G."/>
            <person name="Anthouard V."/>
            <person name="Artiguenave F."/>
            <person name="Aury J.M."/>
            <person name="Badger J.H."/>
            <person name="Beszteri B."/>
            <person name="Billiau K."/>
            <person name="Bonnet E."/>
            <person name="Bothwell J.H."/>
            <person name="Bowler C."/>
            <person name="Boyen C."/>
            <person name="Brownlee C."/>
            <person name="Carrano C.J."/>
            <person name="Charrier B."/>
            <person name="Cho G.Y."/>
            <person name="Coelho S.M."/>
            <person name="Collen J."/>
            <person name="Corre E."/>
            <person name="Da Silva C."/>
            <person name="Delage L."/>
            <person name="Delaroque N."/>
            <person name="Dittami S.M."/>
            <person name="Doulbeau S."/>
            <person name="Elias M."/>
            <person name="Farnham G."/>
            <person name="Gachon C.M."/>
            <person name="Gschloessl B."/>
            <person name="Heesch S."/>
            <person name="Jabbari K."/>
            <person name="Jubin C."/>
            <person name="Kawai H."/>
            <person name="Kimura K."/>
            <person name="Kloareg B."/>
            <person name="Kupper F.C."/>
            <person name="Lang D."/>
            <person name="Le Bail A."/>
            <person name="Leblanc C."/>
            <person name="Lerouge P."/>
            <person name="Lohr M."/>
            <person name="Lopez P.J."/>
            <person name="Martens C."/>
            <person name="Maumus F."/>
            <person name="Michel G."/>
            <person name="Miranda-Saavedra D."/>
            <person name="Morales J."/>
            <person name="Moreau H."/>
            <person name="Motomura T."/>
            <person name="Nagasato C."/>
            <person name="Napoli C.A."/>
            <person name="Nelson D.R."/>
            <person name="Nyvall-Collen P."/>
            <person name="Peters A.F."/>
            <person name="Pommier C."/>
            <person name="Potin P."/>
            <person name="Poulain J."/>
            <person name="Quesneville H."/>
            <person name="Read B."/>
            <person name="Rensing S.A."/>
            <person name="Ritter A."/>
            <person name="Rousvoal S."/>
            <person name="Samanta M."/>
            <person name="Samson G."/>
            <person name="Schroeder D.C."/>
            <person name="Segurens B."/>
            <person name="Strittmatter M."/>
            <person name="Tonon T."/>
            <person name="Tregear J.W."/>
            <person name="Valentin K."/>
            <person name="von Dassow P."/>
            <person name="Yamagishi T."/>
            <person name="Van de Peer Y."/>
            <person name="Wincker P."/>
        </authorList>
    </citation>
    <scope>NUCLEOTIDE SEQUENCE [LARGE SCALE GENOMIC DNA]</scope>
    <source>
        <strain evidence="8">Ec32 / CCAP1310/4</strain>
    </source>
</reference>
<dbReference type="GO" id="GO:0009081">
    <property type="term" value="P:branched-chain amino acid metabolic process"/>
    <property type="evidence" value="ECO:0007669"/>
    <property type="project" value="InterPro"/>
</dbReference>
<dbReference type="EMBL" id="FN649751">
    <property type="protein sequence ID" value="CBN77944.1"/>
    <property type="molecule type" value="Genomic_DNA"/>
</dbReference>
<dbReference type="CDD" id="cd01557">
    <property type="entry name" value="BCAT_beta_family"/>
    <property type="match status" value="1"/>
</dbReference>
<dbReference type="PANTHER" id="PTHR42825">
    <property type="entry name" value="AMINO ACID AMINOTRANSFERASE"/>
    <property type="match status" value="1"/>
</dbReference>
<dbReference type="AlphaFoldDB" id="D8LT73"/>
<dbReference type="InterPro" id="IPR033939">
    <property type="entry name" value="BCAT_family"/>
</dbReference>
<evidence type="ECO:0000256" key="3">
    <source>
        <dbReference type="ARBA" id="ARBA00022576"/>
    </source>
</evidence>
<dbReference type="FunFam" id="3.30.470.10:FF:000004">
    <property type="entry name" value="Branched-chain-amino-acid aminotransferase"/>
    <property type="match status" value="1"/>
</dbReference>
<dbReference type="InterPro" id="IPR036038">
    <property type="entry name" value="Aminotransferase-like"/>
</dbReference>
<accession>D8LT73</accession>
<dbReference type="PANTHER" id="PTHR42825:SF2">
    <property type="entry name" value="BRANCHED-CHAIN-AMINO-ACID AMINOTRANSFERASE 3, CHLOROPLASTIC-RELATED"/>
    <property type="match status" value="1"/>
</dbReference>
<evidence type="ECO:0000313" key="7">
    <source>
        <dbReference type="EMBL" id="CBN77944.1"/>
    </source>
</evidence>
<keyword evidence="4" id="KW-0808">Transferase</keyword>
<comment type="cofactor">
    <cofactor evidence="1">
        <name>pyridoxal 5'-phosphate</name>
        <dbReference type="ChEBI" id="CHEBI:597326"/>
    </cofactor>
</comment>
<dbReference type="GO" id="GO:0004084">
    <property type="term" value="F:branched-chain-amino-acid transaminase activity"/>
    <property type="evidence" value="ECO:0007669"/>
    <property type="project" value="InterPro"/>
</dbReference>
<dbReference type="InterPro" id="IPR001544">
    <property type="entry name" value="Aminotrans_IV"/>
</dbReference>
<dbReference type="InParanoid" id="D8LT73"/>
<gene>
    <name evidence="7" type="primary">BCAT1</name>
    <name evidence="7" type="ORF">Esi_0081_0023</name>
</gene>
<dbReference type="EMBL" id="FN649047">
    <property type="protein sequence ID" value="CBN77944.1"/>
    <property type="molecule type" value="Genomic_DNA"/>
</dbReference>
<dbReference type="STRING" id="2880.D8LT73"/>
<proteinExistence type="inferred from homology"/>
<keyword evidence="3 7" id="KW-0032">Aminotransferase</keyword>
<feature type="modified residue" description="N6-(pyridoxal phosphate)lysine" evidence="6">
    <location>
        <position position="197"/>
    </location>
</feature>
<keyword evidence="8" id="KW-1185">Reference proteome</keyword>
<evidence type="ECO:0000256" key="2">
    <source>
        <dbReference type="ARBA" id="ARBA00009320"/>
    </source>
</evidence>
<keyword evidence="5" id="KW-0663">Pyridoxal phosphate</keyword>
<dbReference type="InterPro" id="IPR005786">
    <property type="entry name" value="B_amino_transII"/>
</dbReference>
<comment type="similarity">
    <text evidence="2">Belongs to the class-IV pyridoxal-phosphate-dependent aminotransferase family.</text>
</comment>
<dbReference type="NCBIfam" id="NF009897">
    <property type="entry name" value="PRK13357.1"/>
    <property type="match status" value="1"/>
</dbReference>
<dbReference type="eggNOG" id="KOG0975">
    <property type="taxonomic scope" value="Eukaryota"/>
</dbReference>
<protein>
    <submittedName>
        <fullName evidence="7">Branched chain amino acid aminotransferase</fullName>
    </submittedName>
</protein>
<evidence type="ECO:0000256" key="5">
    <source>
        <dbReference type="ARBA" id="ARBA00022898"/>
    </source>
</evidence>
<evidence type="ECO:0000256" key="1">
    <source>
        <dbReference type="ARBA" id="ARBA00001933"/>
    </source>
</evidence>
<name>D8LT73_ECTSI</name>
<sequence length="352" mass="38400">MVAAPEMPKTNVPGTADMDWENLGFEYRDVNSHVKFTFKNGAWDEGEMVKDPYVKVHIANTALHYGQSVFEGLKAFHGKDGSVKLFRPDENAKRIRASAERILMEPPPADLFIKACKMAVKANMEYVPPYGSEGALYLRPLLFGTGARIGLQPSDEYTLLVMAIPVGNYYKGGFKPTTAVVIEDYDRAAPKGVGAVKVAGNYAADMMPNMLAKQAGYPIGLYLDAKTNTLVEEFSTSNFFAVTEDNKFVTPDSPAVLPSITNKSLMQLAEDEGMVVEHRPVPFDEVSSFKEVAACGTAVVMTTIKQIVKGGEIISINGGSDETGPVCQALYDRVRGVQAGELEDKFGWMMPV</sequence>
<dbReference type="Pfam" id="PF01063">
    <property type="entry name" value="Aminotran_4"/>
    <property type="match status" value="1"/>
</dbReference>
<evidence type="ECO:0000256" key="4">
    <source>
        <dbReference type="ARBA" id="ARBA00022679"/>
    </source>
</evidence>